<evidence type="ECO:0000313" key="4">
    <source>
        <dbReference type="Proteomes" id="UP000468766"/>
    </source>
</evidence>
<evidence type="ECO:0000313" key="3">
    <source>
        <dbReference type="EMBL" id="KAB2951306.1"/>
    </source>
</evidence>
<dbReference type="EMBL" id="WBXO01000013">
    <property type="protein sequence ID" value="KAB2951306.1"/>
    <property type="molecule type" value="Genomic_DNA"/>
</dbReference>
<dbReference type="Proteomes" id="UP000468766">
    <property type="component" value="Unassembled WGS sequence"/>
</dbReference>
<sequence length="552" mass="62165">MKKKSPYKLPQLCGTALITAGLLLLPMAQTSASATSLEVLKLDWEDTYGERQEDRGYNVLRTRDGGYILVGETYTDYRYGGDGDKDVYVVRTDAKGLEKWKRAHGGTAIDWGTYIDETDDGAYIIVGTTYSKPSNDSRPDTKVYLLKINEKGQKVWDRAIGGTGDDQGAQVLQTEDGGFIIIGETKSMGSTQGDVYLVKTNQDGQRQWEKNFGGKENDRGVAIRQSSDGTYILLGETFSFGAGGYDIYLIKTDQDGKSLWTRTFGDKGWERAYNIEETDDGGYIIVGKTSSQSNGSYDSYIIKTDPQGHKEWEVVYGQNGKDMAKHVRQTPDGGYLIAGWAEAARGNWDFYLLKLDNKGETKWSKKLSNAKFDESFAIQYDGQNGYLIAGTWAEHIGWNQHNYDNAQVYLARIQHISLQDNNELETFIAPEDEIKIILNDSRISLEQEPVIRQERLLIPLTTLLEIAEEVANNVTYKPENRTLTIEKEDKTIQWKLQERKVKVGEETIELALPFRAINGTTYVPLQFLSQALAMNLAWEGETKTVYITTEEK</sequence>
<dbReference type="Pfam" id="PF07833">
    <property type="entry name" value="Cu_amine_oxidN1"/>
    <property type="match status" value="1"/>
</dbReference>
<proteinExistence type="predicted"/>
<organism evidence="3 4">
    <name type="scientific">Heliorestis acidaminivorans</name>
    <dbReference type="NCBI Taxonomy" id="553427"/>
    <lineage>
        <taxon>Bacteria</taxon>
        <taxon>Bacillati</taxon>
        <taxon>Bacillota</taxon>
        <taxon>Clostridia</taxon>
        <taxon>Eubacteriales</taxon>
        <taxon>Heliobacteriaceae</taxon>
        <taxon>Heliorestis</taxon>
    </lineage>
</organism>
<dbReference type="InterPro" id="IPR012854">
    <property type="entry name" value="Cu_amine_oxidase-like_N"/>
</dbReference>
<dbReference type="SUPFAM" id="SSF50998">
    <property type="entry name" value="Quinoprotein alcohol dehydrogenase-like"/>
    <property type="match status" value="1"/>
</dbReference>
<reference evidence="3 4" key="1">
    <citation type="submission" date="2019-10" db="EMBL/GenBank/DDBJ databases">
        <title>Whole-genome sequence of the extremophile Heliorestis acidaminivorans DSM 24790.</title>
        <authorList>
            <person name="Kyndt J.A."/>
            <person name="Meyer T.E."/>
        </authorList>
    </citation>
    <scope>NUCLEOTIDE SEQUENCE [LARGE SCALE GENOMIC DNA]</scope>
    <source>
        <strain evidence="3 4">DSM 24790</strain>
    </source>
</reference>
<keyword evidence="4" id="KW-1185">Reference proteome</keyword>
<feature type="chain" id="PRO_5026201567" evidence="1">
    <location>
        <begin position="35"/>
        <end position="552"/>
    </location>
</feature>
<feature type="domain" description="Copper amine oxidase-like N-terminal" evidence="2">
    <location>
        <begin position="438"/>
        <end position="547"/>
    </location>
</feature>
<dbReference type="AlphaFoldDB" id="A0A6I0ERK3"/>
<keyword evidence="1" id="KW-0732">Signal</keyword>
<accession>A0A6I0ERK3</accession>
<name>A0A6I0ERK3_9FIRM</name>
<dbReference type="PANTHER" id="PTHR42754">
    <property type="entry name" value="ENDOGLUCANASE"/>
    <property type="match status" value="1"/>
</dbReference>
<evidence type="ECO:0000259" key="2">
    <source>
        <dbReference type="Pfam" id="PF07833"/>
    </source>
</evidence>
<dbReference type="InterPro" id="IPR011047">
    <property type="entry name" value="Quinoprotein_ADH-like_sf"/>
</dbReference>
<dbReference type="OrthoDB" id="9811934at2"/>
<comment type="caution">
    <text evidence="3">The sequence shown here is derived from an EMBL/GenBank/DDBJ whole genome shotgun (WGS) entry which is preliminary data.</text>
</comment>
<evidence type="ECO:0000256" key="1">
    <source>
        <dbReference type="SAM" id="SignalP"/>
    </source>
</evidence>
<dbReference type="SUPFAM" id="SSF55383">
    <property type="entry name" value="Copper amine oxidase, domain N"/>
    <property type="match status" value="1"/>
</dbReference>
<gene>
    <name evidence="3" type="ORF">F9B85_13135</name>
</gene>
<protein>
    <submittedName>
        <fullName evidence="3">Copper amine oxidase N-terminal domain-containing protein</fullName>
    </submittedName>
</protein>
<dbReference type="InterPro" id="IPR036582">
    <property type="entry name" value="Mao_N_sf"/>
</dbReference>
<dbReference type="PANTHER" id="PTHR42754:SF1">
    <property type="entry name" value="LIPOPROTEIN"/>
    <property type="match status" value="1"/>
</dbReference>
<dbReference type="RefSeq" id="WP_151621680.1">
    <property type="nucleotide sequence ID" value="NZ_WBXO01000013.1"/>
</dbReference>
<dbReference type="Gene3D" id="3.30.457.10">
    <property type="entry name" value="Copper amine oxidase-like, N-terminal domain"/>
    <property type="match status" value="1"/>
</dbReference>
<feature type="signal peptide" evidence="1">
    <location>
        <begin position="1"/>
        <end position="34"/>
    </location>
</feature>